<keyword evidence="2" id="KW-1185">Reference proteome</keyword>
<organism evidence="1 2">
    <name type="scientific">Chloebia gouldiae</name>
    <name type="common">Gouldian finch</name>
    <name type="synonym">Erythrura gouldiae</name>
    <dbReference type="NCBI Taxonomy" id="44316"/>
    <lineage>
        <taxon>Eukaryota</taxon>
        <taxon>Metazoa</taxon>
        <taxon>Chordata</taxon>
        <taxon>Craniata</taxon>
        <taxon>Vertebrata</taxon>
        <taxon>Euteleostomi</taxon>
        <taxon>Archelosauria</taxon>
        <taxon>Archosauria</taxon>
        <taxon>Dinosauria</taxon>
        <taxon>Saurischia</taxon>
        <taxon>Theropoda</taxon>
        <taxon>Coelurosauria</taxon>
        <taxon>Aves</taxon>
        <taxon>Neognathae</taxon>
        <taxon>Neoaves</taxon>
        <taxon>Telluraves</taxon>
        <taxon>Australaves</taxon>
        <taxon>Passeriformes</taxon>
        <taxon>Passeroidea</taxon>
        <taxon>Passeridae</taxon>
        <taxon>Chloebia</taxon>
    </lineage>
</organism>
<dbReference type="EMBL" id="QUSF01000032">
    <property type="protein sequence ID" value="RLV99554.1"/>
    <property type="molecule type" value="Genomic_DNA"/>
</dbReference>
<dbReference type="Proteomes" id="UP000276834">
    <property type="component" value="Unassembled WGS sequence"/>
</dbReference>
<reference evidence="1 2" key="1">
    <citation type="journal article" date="2018" name="Proc. R. Soc. B">
        <title>A non-coding region near Follistatin controls head colour polymorphism in the Gouldian finch.</title>
        <authorList>
            <person name="Toomey M.B."/>
            <person name="Marques C.I."/>
            <person name="Andrade P."/>
            <person name="Araujo P.M."/>
            <person name="Sabatino S."/>
            <person name="Gazda M.A."/>
            <person name="Afonso S."/>
            <person name="Lopes R.J."/>
            <person name="Corbo J.C."/>
            <person name="Carneiro M."/>
        </authorList>
    </citation>
    <scope>NUCLEOTIDE SEQUENCE [LARGE SCALE GENOMIC DNA]</scope>
    <source>
        <strain evidence="1">Red01</strain>
        <tissue evidence="1">Muscle</tissue>
    </source>
</reference>
<proteinExistence type="predicted"/>
<feature type="non-terminal residue" evidence="1">
    <location>
        <position position="87"/>
    </location>
</feature>
<sequence length="87" mass="9875">DKELIQEVLFDAVVSAPIEAYWTSLALNKSENSDKGVEVAFLGTRTGLSRINLFVGPEQLTNQDFLTAEDKENIFNADHFPLWYRRA</sequence>
<protein>
    <submittedName>
        <fullName evidence="1">Uncharacterized protein</fullName>
    </submittedName>
</protein>
<dbReference type="AlphaFoldDB" id="A0A3L8SBU7"/>
<accession>A0A3L8SBU7</accession>
<dbReference type="OrthoDB" id="10054666at2759"/>
<evidence type="ECO:0000313" key="2">
    <source>
        <dbReference type="Proteomes" id="UP000276834"/>
    </source>
</evidence>
<name>A0A3L8SBU7_CHLGU</name>
<comment type="caution">
    <text evidence="1">The sequence shown here is derived from an EMBL/GenBank/DDBJ whole genome shotgun (WGS) entry which is preliminary data.</text>
</comment>
<gene>
    <name evidence="1" type="ORF">DV515_00009700</name>
</gene>
<feature type="non-terminal residue" evidence="1">
    <location>
        <position position="1"/>
    </location>
</feature>
<evidence type="ECO:0000313" key="1">
    <source>
        <dbReference type="EMBL" id="RLV99554.1"/>
    </source>
</evidence>